<dbReference type="Pfam" id="PF00622">
    <property type="entry name" value="SPRY"/>
    <property type="match status" value="1"/>
</dbReference>
<dbReference type="OMA" id="KVCDQAC"/>
<dbReference type="InterPro" id="IPR001870">
    <property type="entry name" value="B30.2/SPRY"/>
</dbReference>
<dbReference type="PANTHER" id="PTHR12245">
    <property type="entry name" value="SPRY DOMAIN CONTAINING SOCS BOX PROTEIN"/>
    <property type="match status" value="1"/>
</dbReference>
<dbReference type="InterPro" id="IPR003877">
    <property type="entry name" value="SPRY_dom"/>
</dbReference>
<evidence type="ECO:0000259" key="3">
    <source>
        <dbReference type="PROSITE" id="PS50188"/>
    </source>
</evidence>
<protein>
    <submittedName>
        <fullName evidence="4">Uncharacterized protein</fullName>
    </submittedName>
</protein>
<comment type="caution">
    <text evidence="4">The sequence shown here is derived from an EMBL/GenBank/DDBJ whole genome shotgun (WGS) entry which is preliminary data.</text>
</comment>
<dbReference type="InterPro" id="IPR001841">
    <property type="entry name" value="Znf_RING"/>
</dbReference>
<feature type="domain" description="RING-type" evidence="2">
    <location>
        <begin position="22"/>
        <end position="62"/>
    </location>
</feature>
<dbReference type="SMART" id="SM00449">
    <property type="entry name" value="SPRY"/>
    <property type="match status" value="1"/>
</dbReference>
<sequence>MGEEFGFDKDRFTNYNQDIFDCPICSCVARLPKDCSSCGSVFCGPCVDSWLKKQSECINRCPKGSQIQPIQKSLKKIYDDLEIKCSYCTKPFKIADVDRHELNCKLPKCNNYDICGNNLTTNEFENQKVCDQACMLLSKIKQIKNKQDLYLCLKQYVKERQSVNQVQAFNYTTNTIVNQDFGNYPVFKWDRQRMGTGITFSDGDTKIFLKEQAYMFRTAIATHGFEKGIGYWEIEADEKTENELKIGVSTCRDFNYNTAFCDFEFGWAYYGLAQLRHNSNATGPSFGKRFKKEGILGVCLNMNNGTLKFSLNGEIMGTAYTDEKLKQGPIYPAVSLLHCAGCKLITGKPVPAIFLN</sequence>
<name>A0A8S1NKU8_PARPR</name>
<organism evidence="4 5">
    <name type="scientific">Paramecium primaurelia</name>
    <dbReference type="NCBI Taxonomy" id="5886"/>
    <lineage>
        <taxon>Eukaryota</taxon>
        <taxon>Sar</taxon>
        <taxon>Alveolata</taxon>
        <taxon>Ciliophora</taxon>
        <taxon>Intramacronucleata</taxon>
        <taxon>Oligohymenophorea</taxon>
        <taxon>Peniculida</taxon>
        <taxon>Parameciidae</taxon>
        <taxon>Paramecium</taxon>
    </lineage>
</organism>
<dbReference type="InterPro" id="IPR050672">
    <property type="entry name" value="FBXO45-Fsn/SPSB_families"/>
</dbReference>
<dbReference type="GO" id="GO:0008270">
    <property type="term" value="F:zinc ion binding"/>
    <property type="evidence" value="ECO:0007669"/>
    <property type="project" value="UniProtKB-KW"/>
</dbReference>
<dbReference type="EMBL" id="CAJJDM010000097">
    <property type="protein sequence ID" value="CAD8093887.1"/>
    <property type="molecule type" value="Genomic_DNA"/>
</dbReference>
<proteinExistence type="predicted"/>
<dbReference type="PANTHER" id="PTHR12245:SF5">
    <property type="entry name" value="SPRY DOMAIN-CONTAINING SOCS BOX PROTEIN 3"/>
    <property type="match status" value="1"/>
</dbReference>
<evidence type="ECO:0000313" key="5">
    <source>
        <dbReference type="Proteomes" id="UP000688137"/>
    </source>
</evidence>
<dbReference type="PROSITE" id="PS50089">
    <property type="entry name" value="ZF_RING_2"/>
    <property type="match status" value="1"/>
</dbReference>
<gene>
    <name evidence="4" type="ORF">PPRIM_AZ9-3.1.T0940107</name>
</gene>
<dbReference type="PROSITE" id="PS50188">
    <property type="entry name" value="B302_SPRY"/>
    <property type="match status" value="1"/>
</dbReference>
<keyword evidence="1" id="KW-0863">Zinc-finger</keyword>
<feature type="domain" description="B30.2/SPRY" evidence="3">
    <location>
        <begin position="166"/>
        <end position="352"/>
    </location>
</feature>
<dbReference type="Proteomes" id="UP000688137">
    <property type="component" value="Unassembled WGS sequence"/>
</dbReference>
<dbReference type="CDD" id="cd11709">
    <property type="entry name" value="SPRY"/>
    <property type="match status" value="1"/>
</dbReference>
<evidence type="ECO:0000256" key="1">
    <source>
        <dbReference type="PROSITE-ProRule" id="PRU00175"/>
    </source>
</evidence>
<evidence type="ECO:0000259" key="2">
    <source>
        <dbReference type="PROSITE" id="PS50089"/>
    </source>
</evidence>
<evidence type="ECO:0000313" key="4">
    <source>
        <dbReference type="EMBL" id="CAD8093887.1"/>
    </source>
</evidence>
<keyword evidence="1" id="KW-0479">Metal-binding</keyword>
<keyword evidence="5" id="KW-1185">Reference proteome</keyword>
<dbReference type="AlphaFoldDB" id="A0A8S1NKU8"/>
<keyword evidence="1" id="KW-0862">Zinc</keyword>
<accession>A0A8S1NKU8</accession>
<reference evidence="4" key="1">
    <citation type="submission" date="2021-01" db="EMBL/GenBank/DDBJ databases">
        <authorList>
            <consortium name="Genoscope - CEA"/>
            <person name="William W."/>
        </authorList>
    </citation>
    <scope>NUCLEOTIDE SEQUENCE</scope>
</reference>